<keyword evidence="1" id="KW-0812">Transmembrane</keyword>
<feature type="transmembrane region" description="Helical" evidence="1">
    <location>
        <begin position="21"/>
        <end position="49"/>
    </location>
</feature>
<reference evidence="2" key="1">
    <citation type="submission" date="2016-02" db="EMBL/GenBank/DDBJ databases">
        <title>WGS assembly of Manihot esculenta.</title>
        <authorList>
            <person name="Bredeson J.V."/>
            <person name="Prochnik S.E."/>
            <person name="Lyons J.B."/>
            <person name="Schmutz J."/>
            <person name="Grimwood J."/>
            <person name="Vrebalov J."/>
            <person name="Bart R.S."/>
            <person name="Amuge T."/>
            <person name="Ferguson M.E."/>
            <person name="Green R."/>
            <person name="Putnam N."/>
            <person name="Stites J."/>
            <person name="Rounsley S."/>
            <person name="Rokhsar D.S."/>
        </authorList>
    </citation>
    <scope>NUCLEOTIDE SEQUENCE [LARGE SCALE GENOMIC DNA]</scope>
    <source>
        <tissue evidence="2">Leaf</tissue>
    </source>
</reference>
<evidence type="ECO:0000256" key="1">
    <source>
        <dbReference type="SAM" id="Phobius"/>
    </source>
</evidence>
<dbReference type="AlphaFoldDB" id="A0A2C9VAF0"/>
<proteinExistence type="predicted"/>
<keyword evidence="1" id="KW-1133">Transmembrane helix</keyword>
<organism evidence="2">
    <name type="scientific">Manihot esculenta</name>
    <name type="common">Cassava</name>
    <name type="synonym">Jatropha manihot</name>
    <dbReference type="NCBI Taxonomy" id="3983"/>
    <lineage>
        <taxon>Eukaryota</taxon>
        <taxon>Viridiplantae</taxon>
        <taxon>Streptophyta</taxon>
        <taxon>Embryophyta</taxon>
        <taxon>Tracheophyta</taxon>
        <taxon>Spermatophyta</taxon>
        <taxon>Magnoliopsida</taxon>
        <taxon>eudicotyledons</taxon>
        <taxon>Gunneridae</taxon>
        <taxon>Pentapetalae</taxon>
        <taxon>rosids</taxon>
        <taxon>fabids</taxon>
        <taxon>Malpighiales</taxon>
        <taxon>Euphorbiaceae</taxon>
        <taxon>Crotonoideae</taxon>
        <taxon>Manihoteae</taxon>
        <taxon>Manihot</taxon>
    </lineage>
</organism>
<keyword evidence="1" id="KW-0472">Membrane</keyword>
<accession>A0A2C9VAF0</accession>
<dbReference type="EMBL" id="CM004395">
    <property type="protein sequence ID" value="OAY41229.1"/>
    <property type="molecule type" value="Genomic_DNA"/>
</dbReference>
<gene>
    <name evidence="2" type="ORF">MANES_09G084100</name>
</gene>
<name>A0A2C9VAF0_MANES</name>
<sequence length="75" mass="8802">MGKNFISLCDLWSLYSFILKMFLLDFFIMFIFGISFLCLCISFLVQLYIVLYISDVFWPITDWVARVKGLLGVRG</sequence>
<protein>
    <submittedName>
        <fullName evidence="2">Uncharacterized protein</fullName>
    </submittedName>
</protein>
<evidence type="ECO:0000313" key="2">
    <source>
        <dbReference type="EMBL" id="OAY41229.1"/>
    </source>
</evidence>